<keyword evidence="2 5" id="KW-0547">Nucleotide-binding</keyword>
<evidence type="ECO:0000313" key="8">
    <source>
        <dbReference type="Proteomes" id="UP000294545"/>
    </source>
</evidence>
<keyword evidence="4 5" id="KW-0067">ATP-binding</keyword>
<dbReference type="OrthoDB" id="9788659at2"/>
<accession>A0A4R1N2T9</accession>
<evidence type="ECO:0000256" key="1">
    <source>
        <dbReference type="ARBA" id="ARBA00022679"/>
    </source>
</evidence>
<dbReference type="PROSITE" id="PS50011">
    <property type="entry name" value="PROTEIN_KINASE_DOM"/>
    <property type="match status" value="1"/>
</dbReference>
<dbReference type="Gene3D" id="1.10.510.10">
    <property type="entry name" value="Transferase(Phosphotransferase) domain 1"/>
    <property type="match status" value="1"/>
</dbReference>
<keyword evidence="8" id="KW-1185">Reference proteome</keyword>
<reference evidence="7 8" key="1">
    <citation type="submission" date="2019-03" db="EMBL/GenBank/DDBJ databases">
        <title>Genomic Encyclopedia of Type Strains, Phase IV (KMG-IV): sequencing the most valuable type-strain genomes for metagenomic binning, comparative biology and taxonomic classification.</title>
        <authorList>
            <person name="Goeker M."/>
        </authorList>
    </citation>
    <scope>NUCLEOTIDE SEQUENCE [LARGE SCALE GENOMIC DNA]</scope>
    <source>
        <strain evidence="7 8">DSM 24176</strain>
    </source>
</reference>
<dbReference type="PANTHER" id="PTHR43289">
    <property type="entry name" value="MITOGEN-ACTIVATED PROTEIN KINASE KINASE KINASE 20-RELATED"/>
    <property type="match status" value="1"/>
</dbReference>
<dbReference type="PANTHER" id="PTHR43289:SF34">
    <property type="entry name" value="SERINE_THREONINE-PROTEIN KINASE YBDM-RELATED"/>
    <property type="match status" value="1"/>
</dbReference>
<protein>
    <submittedName>
        <fullName evidence="7">Serine/threonine-protein kinase</fullName>
    </submittedName>
</protein>
<name>A0A4R1N2T9_9FIRM</name>
<feature type="binding site" evidence="5">
    <location>
        <position position="39"/>
    </location>
    <ligand>
        <name>ATP</name>
        <dbReference type="ChEBI" id="CHEBI:30616"/>
    </ligand>
</feature>
<dbReference type="InterPro" id="IPR011009">
    <property type="entry name" value="Kinase-like_dom_sf"/>
</dbReference>
<dbReference type="InterPro" id="IPR017441">
    <property type="entry name" value="Protein_kinase_ATP_BS"/>
</dbReference>
<dbReference type="SMART" id="SM00220">
    <property type="entry name" value="S_TKc"/>
    <property type="match status" value="1"/>
</dbReference>
<comment type="caution">
    <text evidence="7">The sequence shown here is derived from an EMBL/GenBank/DDBJ whole genome shotgun (WGS) entry which is preliminary data.</text>
</comment>
<dbReference type="EMBL" id="SMGQ01000002">
    <property type="protein sequence ID" value="TCK99713.1"/>
    <property type="molecule type" value="Genomic_DNA"/>
</dbReference>
<gene>
    <name evidence="7" type="ORF">EDC19_0071</name>
</gene>
<dbReference type="RefSeq" id="WP_132278837.1">
    <property type="nucleotide sequence ID" value="NZ_SMGQ01000002.1"/>
</dbReference>
<keyword evidence="3 7" id="KW-0418">Kinase</keyword>
<evidence type="ECO:0000256" key="4">
    <source>
        <dbReference type="ARBA" id="ARBA00022840"/>
    </source>
</evidence>
<evidence type="ECO:0000313" key="7">
    <source>
        <dbReference type="EMBL" id="TCK99713.1"/>
    </source>
</evidence>
<dbReference type="InterPro" id="IPR008271">
    <property type="entry name" value="Ser/Thr_kinase_AS"/>
</dbReference>
<organism evidence="7 8">
    <name type="scientific">Natranaerovirga hydrolytica</name>
    <dbReference type="NCBI Taxonomy" id="680378"/>
    <lineage>
        <taxon>Bacteria</taxon>
        <taxon>Bacillati</taxon>
        <taxon>Bacillota</taxon>
        <taxon>Clostridia</taxon>
        <taxon>Lachnospirales</taxon>
        <taxon>Natranaerovirgaceae</taxon>
        <taxon>Natranaerovirga</taxon>
    </lineage>
</organism>
<evidence type="ECO:0000256" key="5">
    <source>
        <dbReference type="PROSITE-ProRule" id="PRU10141"/>
    </source>
</evidence>
<dbReference type="CDD" id="cd14014">
    <property type="entry name" value="STKc_PknB_like"/>
    <property type="match status" value="1"/>
</dbReference>
<dbReference type="SUPFAM" id="SSF56112">
    <property type="entry name" value="Protein kinase-like (PK-like)"/>
    <property type="match status" value="1"/>
</dbReference>
<dbReference type="Proteomes" id="UP000294545">
    <property type="component" value="Unassembled WGS sequence"/>
</dbReference>
<proteinExistence type="predicted"/>
<sequence>MIGEILFDKYTVVQKIGQGGMSEVFLVKNIKLGNFWAVKIINKYKGEKYGLLAEPHLLKELDHPAIPKIIDIEEDEEKFYIIEEYIQGESLALHKRKANQLEEKLILDFALQLCDVLHYLHSIQPKPIIYKDLKPENILLTTTNKLKVIDFGISQKAESNQKKLALGTKGYAPPEQYLLENVDERVDIYSLGMTLYYLMTGIEPKHIEGDIPFIEGYSKGFTKIVYKAIKNIPQERYQNIAHMKKELLNLYQKTKVQNLDFVKPIMITVSSSEKRMGSTHYGISVASYLKDKGYKVLIKEHHKSEDFLHLQSIYNLILENEVFKIKNIDFMPYDEEIYLIDLYKRNYNYIILDIGEMTHQSKKEFERGDIKLLVSGGKEWEIHSLERALSLLNDIEDIHYIFNFVDHKMYKELIKNMGKLCCYKGAYVPNPFDVTDLSKEIFNSIFRDYVKCNKKATFKNLWKRNG</sequence>
<dbReference type="GO" id="GO:0005524">
    <property type="term" value="F:ATP binding"/>
    <property type="evidence" value="ECO:0007669"/>
    <property type="project" value="UniProtKB-UniRule"/>
</dbReference>
<keyword evidence="1" id="KW-0808">Transferase</keyword>
<evidence type="ECO:0000256" key="3">
    <source>
        <dbReference type="ARBA" id="ARBA00022777"/>
    </source>
</evidence>
<dbReference type="PROSITE" id="PS00107">
    <property type="entry name" value="PROTEIN_KINASE_ATP"/>
    <property type="match status" value="1"/>
</dbReference>
<dbReference type="PROSITE" id="PS00108">
    <property type="entry name" value="PROTEIN_KINASE_ST"/>
    <property type="match status" value="1"/>
</dbReference>
<evidence type="ECO:0000259" key="6">
    <source>
        <dbReference type="PROSITE" id="PS50011"/>
    </source>
</evidence>
<evidence type="ECO:0000256" key="2">
    <source>
        <dbReference type="ARBA" id="ARBA00022741"/>
    </source>
</evidence>
<dbReference type="AlphaFoldDB" id="A0A4R1N2T9"/>
<dbReference type="GO" id="GO:0004674">
    <property type="term" value="F:protein serine/threonine kinase activity"/>
    <property type="evidence" value="ECO:0007669"/>
    <property type="project" value="TreeGrafter"/>
</dbReference>
<dbReference type="InterPro" id="IPR000719">
    <property type="entry name" value="Prot_kinase_dom"/>
</dbReference>
<dbReference type="Pfam" id="PF00069">
    <property type="entry name" value="Pkinase"/>
    <property type="match status" value="1"/>
</dbReference>
<feature type="domain" description="Protein kinase" evidence="6">
    <location>
        <begin position="10"/>
        <end position="267"/>
    </location>
</feature>